<dbReference type="InterPro" id="IPR027417">
    <property type="entry name" value="P-loop_NTPase"/>
</dbReference>
<dbReference type="GO" id="GO:0043139">
    <property type="term" value="F:5'-3' DNA helicase activity"/>
    <property type="evidence" value="ECO:0007669"/>
    <property type="project" value="UniProtKB-EC"/>
</dbReference>
<keyword evidence="1" id="KW-0227">DNA damage</keyword>
<organism evidence="3">
    <name type="scientific">Arundo donax</name>
    <name type="common">Giant reed</name>
    <name type="synonym">Donax arundinaceus</name>
    <dbReference type="NCBI Taxonomy" id="35708"/>
    <lineage>
        <taxon>Eukaryota</taxon>
        <taxon>Viridiplantae</taxon>
        <taxon>Streptophyta</taxon>
        <taxon>Embryophyta</taxon>
        <taxon>Tracheophyta</taxon>
        <taxon>Spermatophyta</taxon>
        <taxon>Magnoliopsida</taxon>
        <taxon>Liliopsida</taxon>
        <taxon>Poales</taxon>
        <taxon>Poaceae</taxon>
        <taxon>PACMAD clade</taxon>
        <taxon>Arundinoideae</taxon>
        <taxon>Arundineae</taxon>
        <taxon>Arundo</taxon>
    </lineage>
</organism>
<dbReference type="AlphaFoldDB" id="A0A0A9CYE9"/>
<keyword evidence="1" id="KW-0067">ATP-binding</keyword>
<comment type="catalytic activity">
    <reaction evidence="1">
        <text>ATP + H2O = ADP + phosphate + H(+)</text>
        <dbReference type="Rhea" id="RHEA:13065"/>
        <dbReference type="ChEBI" id="CHEBI:15377"/>
        <dbReference type="ChEBI" id="CHEBI:15378"/>
        <dbReference type="ChEBI" id="CHEBI:30616"/>
        <dbReference type="ChEBI" id="CHEBI:43474"/>
        <dbReference type="ChEBI" id="CHEBI:456216"/>
        <dbReference type="EC" id="5.6.2.3"/>
    </reaction>
</comment>
<dbReference type="EC" id="5.6.2.3" evidence="1"/>
<keyword evidence="1" id="KW-0547">Nucleotide-binding</keyword>
<dbReference type="SUPFAM" id="SSF52540">
    <property type="entry name" value="P-loop containing nucleoside triphosphate hydrolases"/>
    <property type="match status" value="1"/>
</dbReference>
<keyword evidence="1" id="KW-0378">Hydrolase</keyword>
<comment type="cofactor">
    <cofactor evidence="1">
        <name>Mg(2+)</name>
        <dbReference type="ChEBI" id="CHEBI:18420"/>
    </cofactor>
</comment>
<evidence type="ECO:0000256" key="1">
    <source>
        <dbReference type="RuleBase" id="RU363044"/>
    </source>
</evidence>
<dbReference type="GO" id="GO:0006281">
    <property type="term" value="P:DNA repair"/>
    <property type="evidence" value="ECO:0007669"/>
    <property type="project" value="UniProtKB-KW"/>
</dbReference>
<dbReference type="PANTHER" id="PTHR10492">
    <property type="match status" value="1"/>
</dbReference>
<dbReference type="EMBL" id="GBRH01219465">
    <property type="protein sequence ID" value="JAD78430.1"/>
    <property type="molecule type" value="Transcribed_RNA"/>
</dbReference>
<evidence type="ECO:0000313" key="3">
    <source>
        <dbReference type="EMBL" id="JAD78430.1"/>
    </source>
</evidence>
<dbReference type="InterPro" id="IPR010285">
    <property type="entry name" value="DNA_helicase_pif1-like_DEAD"/>
</dbReference>
<comment type="similarity">
    <text evidence="1">Belongs to the helicase family.</text>
</comment>
<dbReference type="GO" id="GO:0000723">
    <property type="term" value="P:telomere maintenance"/>
    <property type="evidence" value="ECO:0007669"/>
    <property type="project" value="InterPro"/>
</dbReference>
<name>A0A0A9CYE9_ARUDO</name>
<dbReference type="Gene3D" id="3.40.50.300">
    <property type="entry name" value="P-loop containing nucleotide triphosphate hydrolases"/>
    <property type="match status" value="1"/>
</dbReference>
<accession>A0A0A9CYE9</accession>
<dbReference type="GO" id="GO:0005524">
    <property type="term" value="F:ATP binding"/>
    <property type="evidence" value="ECO:0007669"/>
    <property type="project" value="UniProtKB-KW"/>
</dbReference>
<keyword evidence="1" id="KW-0347">Helicase</keyword>
<feature type="domain" description="DNA helicase Pif1-like DEAD-box helicase" evidence="2">
    <location>
        <begin position="11"/>
        <end position="144"/>
    </location>
</feature>
<dbReference type="PANTHER" id="PTHR10492:SF57">
    <property type="entry name" value="ATP-DEPENDENT DNA HELICASE"/>
    <property type="match status" value="1"/>
</dbReference>
<protein>
    <recommendedName>
        <fullName evidence="1">ATP-dependent DNA helicase</fullName>
        <ecNumber evidence="1">5.6.2.3</ecNumber>
    </recommendedName>
</protein>
<sequence length="149" mass="16750">MSKAMEQRGRLNTNQRSIYDAIEQSVLNNLGHTFFVYRYGGTGKTFIWNTLLNSIRSQGKIALAVASSGIAALLLPGGRTPHSRFRIPLDIQEHSVCSIKKNTHLSELIEQTSLIIWDEAPVNHKHYFEALDRTLRDIMTSTNHGSADK</sequence>
<keyword evidence="1" id="KW-0234">DNA repair</keyword>
<reference evidence="3" key="2">
    <citation type="journal article" date="2015" name="Data Brief">
        <title>Shoot transcriptome of the giant reed, Arundo donax.</title>
        <authorList>
            <person name="Barrero R.A."/>
            <person name="Guerrero F.D."/>
            <person name="Moolhuijzen P."/>
            <person name="Goolsby J.A."/>
            <person name="Tidwell J."/>
            <person name="Bellgard S.E."/>
            <person name="Bellgard M.I."/>
        </authorList>
    </citation>
    <scope>NUCLEOTIDE SEQUENCE</scope>
    <source>
        <tissue evidence="3">Shoot tissue taken approximately 20 cm above the soil surface</tissue>
    </source>
</reference>
<keyword evidence="1" id="KW-0233">DNA recombination</keyword>
<dbReference type="GO" id="GO:0006310">
    <property type="term" value="P:DNA recombination"/>
    <property type="evidence" value="ECO:0007669"/>
    <property type="project" value="UniProtKB-KW"/>
</dbReference>
<dbReference type="GO" id="GO:0016887">
    <property type="term" value="F:ATP hydrolysis activity"/>
    <property type="evidence" value="ECO:0007669"/>
    <property type="project" value="RHEA"/>
</dbReference>
<proteinExistence type="inferred from homology"/>
<evidence type="ECO:0000259" key="2">
    <source>
        <dbReference type="Pfam" id="PF05970"/>
    </source>
</evidence>
<dbReference type="Pfam" id="PF05970">
    <property type="entry name" value="PIF1"/>
    <property type="match status" value="1"/>
</dbReference>
<reference evidence="3" key="1">
    <citation type="submission" date="2014-09" db="EMBL/GenBank/DDBJ databases">
        <authorList>
            <person name="Magalhaes I.L.F."/>
            <person name="Oliveira U."/>
            <person name="Santos F.R."/>
            <person name="Vidigal T.H.D.A."/>
            <person name="Brescovit A.D."/>
            <person name="Santos A.J."/>
        </authorList>
    </citation>
    <scope>NUCLEOTIDE SEQUENCE</scope>
    <source>
        <tissue evidence="3">Shoot tissue taken approximately 20 cm above the soil surface</tissue>
    </source>
</reference>